<evidence type="ECO:0000256" key="4">
    <source>
        <dbReference type="ARBA" id="ARBA00049194"/>
    </source>
</evidence>
<sequence>MPVPEHGQFIGGAAKPVGGPSIEVEDPAAQRVIATVADGGPDDVDRAVGAARAAFGRWAATSPADRAALLRRVAKLLEDRREEIAQLVTAELGAPIRISRSVHAQLPITVTSTTADLLASRPFAEQLGNSLVVQQPVGVVAAITPWNFPMHQVTSKVVPALAAGASVVLKPSELAPLSALLLAEVLTDAGLPDGVFNVVTGGPAAGRALVDHDDVDLVSFTGSVEVGRAVAAAAARTVKRVTLELGGKSASLVLPDADIPTAVKVSVANAFFNSGQACNAWTRMLVPVDELERVNELALAAAAKHAVGDPADDGTRMGPVISDRQRERVREFIRTGLSEGARLLVGGEVPPDGVDRGYFVRPTVFTDVDPASTIAQEEIFGPVLSIIGYQDEDHAVEIANGTRYGLGGSVWSQDTDRAVRVAQRIRTGQVDVNGAPFNPAAPFGGFKFSGYGRELGVHGMAEYLETQSIQLPAAGG</sequence>
<dbReference type="InterPro" id="IPR016162">
    <property type="entry name" value="Ald_DH_N"/>
</dbReference>
<dbReference type="SUPFAM" id="SSF53720">
    <property type="entry name" value="ALDH-like"/>
    <property type="match status" value="1"/>
</dbReference>
<organism evidence="8 9">
    <name type="scientific">Saccharopolyspora oryzae</name>
    <dbReference type="NCBI Taxonomy" id="2997343"/>
    <lineage>
        <taxon>Bacteria</taxon>
        <taxon>Bacillati</taxon>
        <taxon>Actinomycetota</taxon>
        <taxon>Actinomycetes</taxon>
        <taxon>Pseudonocardiales</taxon>
        <taxon>Pseudonocardiaceae</taxon>
        <taxon>Saccharopolyspora</taxon>
    </lineage>
</organism>
<name>A0ABT4UXA6_9PSEU</name>
<comment type="catalytic activity">
    <reaction evidence="4">
        <text>an aldehyde + NAD(+) + H2O = a carboxylate + NADH + 2 H(+)</text>
        <dbReference type="Rhea" id="RHEA:16185"/>
        <dbReference type="ChEBI" id="CHEBI:15377"/>
        <dbReference type="ChEBI" id="CHEBI:15378"/>
        <dbReference type="ChEBI" id="CHEBI:17478"/>
        <dbReference type="ChEBI" id="CHEBI:29067"/>
        <dbReference type="ChEBI" id="CHEBI:57540"/>
        <dbReference type="ChEBI" id="CHEBI:57945"/>
        <dbReference type="EC" id="1.2.1.3"/>
    </reaction>
</comment>
<evidence type="ECO:0000256" key="2">
    <source>
        <dbReference type="ARBA" id="ARBA00023002"/>
    </source>
</evidence>
<evidence type="ECO:0000256" key="5">
    <source>
        <dbReference type="PROSITE-ProRule" id="PRU10007"/>
    </source>
</evidence>
<evidence type="ECO:0000256" key="1">
    <source>
        <dbReference type="ARBA" id="ARBA00009986"/>
    </source>
</evidence>
<dbReference type="PANTHER" id="PTHR42804">
    <property type="entry name" value="ALDEHYDE DEHYDROGENASE"/>
    <property type="match status" value="1"/>
</dbReference>
<gene>
    <name evidence="8" type="ORF">OU415_12945</name>
</gene>
<dbReference type="CDD" id="cd07138">
    <property type="entry name" value="ALDH_CddD_SSP0762"/>
    <property type="match status" value="1"/>
</dbReference>
<evidence type="ECO:0000313" key="9">
    <source>
        <dbReference type="Proteomes" id="UP001210380"/>
    </source>
</evidence>
<dbReference type="InterPro" id="IPR015590">
    <property type="entry name" value="Aldehyde_DH_dom"/>
</dbReference>
<dbReference type="InterPro" id="IPR016161">
    <property type="entry name" value="Ald_DH/histidinol_DH"/>
</dbReference>
<dbReference type="InterPro" id="IPR029510">
    <property type="entry name" value="Ald_DH_CS_GLU"/>
</dbReference>
<dbReference type="InterPro" id="IPR016163">
    <property type="entry name" value="Ald_DH_C"/>
</dbReference>
<comment type="caution">
    <text evidence="8">The sequence shown here is derived from an EMBL/GenBank/DDBJ whole genome shotgun (WGS) entry which is preliminary data.</text>
</comment>
<dbReference type="Pfam" id="PF00171">
    <property type="entry name" value="Aldedh"/>
    <property type="match status" value="1"/>
</dbReference>
<accession>A0ABT4UXA6</accession>
<keyword evidence="9" id="KW-1185">Reference proteome</keyword>
<evidence type="ECO:0000256" key="6">
    <source>
        <dbReference type="RuleBase" id="RU003345"/>
    </source>
</evidence>
<dbReference type="RefSeq" id="WP_270948941.1">
    <property type="nucleotide sequence ID" value="NZ_JAQGLA010000015.1"/>
</dbReference>
<evidence type="ECO:0000313" key="8">
    <source>
        <dbReference type="EMBL" id="MDA3626350.1"/>
    </source>
</evidence>
<feature type="domain" description="Aldehyde dehydrogenase" evidence="7">
    <location>
        <begin position="21"/>
        <end position="469"/>
    </location>
</feature>
<comment type="similarity">
    <text evidence="1 6">Belongs to the aldehyde dehydrogenase family.</text>
</comment>
<evidence type="ECO:0000259" key="7">
    <source>
        <dbReference type="Pfam" id="PF00171"/>
    </source>
</evidence>
<dbReference type="InterPro" id="IPR016160">
    <property type="entry name" value="Ald_DH_CS_CYS"/>
</dbReference>
<dbReference type="EMBL" id="JAQGLA010000015">
    <property type="protein sequence ID" value="MDA3626350.1"/>
    <property type="molecule type" value="Genomic_DNA"/>
</dbReference>
<dbReference type="Proteomes" id="UP001210380">
    <property type="component" value="Unassembled WGS sequence"/>
</dbReference>
<protein>
    <recommendedName>
        <fullName evidence="3">aldehyde dehydrogenase (NAD(+))</fullName>
        <ecNumber evidence="3">1.2.1.3</ecNumber>
    </recommendedName>
</protein>
<dbReference type="PROSITE" id="PS00687">
    <property type="entry name" value="ALDEHYDE_DEHYDR_GLU"/>
    <property type="match status" value="1"/>
</dbReference>
<keyword evidence="2 6" id="KW-0560">Oxidoreductase</keyword>
<dbReference type="Gene3D" id="3.40.605.10">
    <property type="entry name" value="Aldehyde Dehydrogenase, Chain A, domain 1"/>
    <property type="match status" value="1"/>
</dbReference>
<dbReference type="PANTHER" id="PTHR42804:SF1">
    <property type="entry name" value="ALDEHYDE DEHYDROGENASE-RELATED"/>
    <property type="match status" value="1"/>
</dbReference>
<reference evidence="8 9" key="1">
    <citation type="submission" date="2022-11" db="EMBL/GenBank/DDBJ databases">
        <title>Draft genome sequence of Saccharopolyspora sp. WRP15-2 isolated from rhizosphere soils of wild rice in Thailand.</title>
        <authorList>
            <person name="Duangmal K."/>
            <person name="Kammanee S."/>
            <person name="Muangham S."/>
        </authorList>
    </citation>
    <scope>NUCLEOTIDE SEQUENCE [LARGE SCALE GENOMIC DNA]</scope>
    <source>
        <strain evidence="8 9">WRP15-2</strain>
    </source>
</reference>
<evidence type="ECO:0000256" key="3">
    <source>
        <dbReference type="ARBA" id="ARBA00024226"/>
    </source>
</evidence>
<feature type="active site" evidence="5">
    <location>
        <position position="244"/>
    </location>
</feature>
<proteinExistence type="inferred from homology"/>
<dbReference type="PROSITE" id="PS00070">
    <property type="entry name" value="ALDEHYDE_DEHYDR_CYS"/>
    <property type="match status" value="1"/>
</dbReference>
<dbReference type="EC" id="1.2.1.3" evidence="3"/>
<dbReference type="Gene3D" id="3.40.309.10">
    <property type="entry name" value="Aldehyde Dehydrogenase, Chain A, domain 2"/>
    <property type="match status" value="1"/>
</dbReference>